<gene>
    <name evidence="1" type="ORF">DTER00134_LOCUS2842</name>
</gene>
<protein>
    <recommendedName>
        <fullName evidence="2">Mediator of RNA polymerase II transcription subunit 8</fullName>
    </recommendedName>
</protein>
<dbReference type="GO" id="GO:0016592">
    <property type="term" value="C:mediator complex"/>
    <property type="evidence" value="ECO:0007669"/>
    <property type="project" value="InterPro"/>
</dbReference>
<dbReference type="GO" id="GO:0006357">
    <property type="term" value="P:regulation of transcription by RNA polymerase II"/>
    <property type="evidence" value="ECO:0007669"/>
    <property type="project" value="InterPro"/>
</dbReference>
<dbReference type="EMBL" id="HBIP01005679">
    <property type="protein sequence ID" value="CAE0487792.1"/>
    <property type="molecule type" value="Transcribed_RNA"/>
</dbReference>
<evidence type="ECO:0008006" key="2">
    <source>
        <dbReference type="Google" id="ProtNLM"/>
    </source>
</evidence>
<proteinExistence type="predicted"/>
<dbReference type="InterPro" id="IPR019364">
    <property type="entry name" value="Mediatior_Med8_fun/met"/>
</dbReference>
<dbReference type="AlphaFoldDB" id="A0A7S3QNH9"/>
<reference evidence="1" key="1">
    <citation type="submission" date="2021-01" db="EMBL/GenBank/DDBJ databases">
        <authorList>
            <person name="Corre E."/>
            <person name="Pelletier E."/>
            <person name="Niang G."/>
            <person name="Scheremetjew M."/>
            <person name="Finn R."/>
            <person name="Kale V."/>
            <person name="Holt S."/>
            <person name="Cochrane G."/>
            <person name="Meng A."/>
            <person name="Brown T."/>
            <person name="Cohen L."/>
        </authorList>
    </citation>
    <scope>NUCLEOTIDE SEQUENCE</scope>
    <source>
        <strain evidence="1">CCMP1320</strain>
    </source>
</reference>
<dbReference type="InterPro" id="IPR038795">
    <property type="entry name" value="MED8_plant"/>
</dbReference>
<dbReference type="Gene3D" id="1.20.58.1710">
    <property type="match status" value="1"/>
</dbReference>
<evidence type="ECO:0000313" key="1">
    <source>
        <dbReference type="EMBL" id="CAE0487792.1"/>
    </source>
</evidence>
<name>A0A7S3QNH9_DUNTE</name>
<organism evidence="1">
    <name type="scientific">Dunaliella tertiolecta</name>
    <name type="common">Green alga</name>
    <dbReference type="NCBI Taxonomy" id="3047"/>
    <lineage>
        <taxon>Eukaryota</taxon>
        <taxon>Viridiplantae</taxon>
        <taxon>Chlorophyta</taxon>
        <taxon>core chlorophytes</taxon>
        <taxon>Chlorophyceae</taxon>
        <taxon>CS clade</taxon>
        <taxon>Chlamydomonadales</taxon>
        <taxon>Dunaliellaceae</taxon>
        <taxon>Dunaliella</taxon>
    </lineage>
</organism>
<dbReference type="PANTHER" id="PTHR35552">
    <property type="entry name" value="MEDIATOR OF RNA POLYMERASE II TRANSCRIPTION SUBUNIT 8"/>
    <property type="match status" value="1"/>
</dbReference>
<dbReference type="PANTHER" id="PTHR35552:SF1">
    <property type="entry name" value="MEDIATOR OF RNA POLYMERASE II TRANSCRIPTION SUBUNIT 8"/>
    <property type="match status" value="1"/>
</dbReference>
<sequence>MEADTSGFNLDAVRARAAELRGSLLEVVTTLSDAPHLLQWDSVLKKFSTINLQLMAVREQLRAILRQVVVHPKMVTDPNLAQALPLQLASSELPEMQAADAELVAAEEAKLVQAGIPSADHFEAADSQIEDFNSLLMRLTSGPDALFAAKGPARVEMMLRSKRTAKAAIASRAATSSAVAGGSAAEGSASVAAAARAGASAAARAAAGAKKQKIEAAGQKAGMAGPKPLDPALALLLSGEGARSQPKR</sequence>
<dbReference type="GO" id="GO:0003712">
    <property type="term" value="F:transcription coregulator activity"/>
    <property type="evidence" value="ECO:0007669"/>
    <property type="project" value="InterPro"/>
</dbReference>
<dbReference type="Pfam" id="PF10232">
    <property type="entry name" value="Med8"/>
    <property type="match status" value="1"/>
</dbReference>
<accession>A0A7S3QNH9</accession>